<keyword evidence="1" id="KW-0472">Membrane</keyword>
<keyword evidence="1" id="KW-0812">Transmembrane</keyword>
<dbReference type="PROSITE" id="PS50234">
    <property type="entry name" value="VWFA"/>
    <property type="match status" value="1"/>
</dbReference>
<evidence type="ECO:0000256" key="2">
    <source>
        <dbReference type="SAM" id="SignalP"/>
    </source>
</evidence>
<organism evidence="4 5">
    <name type="scientific">Paractinoplanes lichenicola</name>
    <dbReference type="NCBI Taxonomy" id="2802976"/>
    <lineage>
        <taxon>Bacteria</taxon>
        <taxon>Bacillati</taxon>
        <taxon>Actinomycetota</taxon>
        <taxon>Actinomycetes</taxon>
        <taxon>Micromonosporales</taxon>
        <taxon>Micromonosporaceae</taxon>
        <taxon>Paractinoplanes</taxon>
    </lineage>
</organism>
<comment type="caution">
    <text evidence="4">The sequence shown here is derived from an EMBL/GenBank/DDBJ whole genome shotgun (WGS) entry which is preliminary data.</text>
</comment>
<name>A0ABS1VU96_9ACTN</name>
<dbReference type="InterPro" id="IPR002035">
    <property type="entry name" value="VWF_A"/>
</dbReference>
<dbReference type="PANTHER" id="PTHR10579">
    <property type="entry name" value="CALCIUM-ACTIVATED CHLORIDE CHANNEL REGULATOR"/>
    <property type="match status" value="1"/>
</dbReference>
<dbReference type="InterPro" id="IPR036465">
    <property type="entry name" value="vWFA_dom_sf"/>
</dbReference>
<proteinExistence type="predicted"/>
<evidence type="ECO:0000313" key="5">
    <source>
        <dbReference type="Proteomes" id="UP000598996"/>
    </source>
</evidence>
<dbReference type="CDD" id="cd00198">
    <property type="entry name" value="vWFA"/>
    <property type="match status" value="1"/>
</dbReference>
<dbReference type="InterPro" id="IPR051266">
    <property type="entry name" value="CLCR"/>
</dbReference>
<feature type="chain" id="PRO_5046698940" evidence="2">
    <location>
        <begin position="28"/>
        <end position="511"/>
    </location>
</feature>
<dbReference type="Proteomes" id="UP000598996">
    <property type="component" value="Unassembled WGS sequence"/>
</dbReference>
<dbReference type="PANTHER" id="PTHR10579:SF43">
    <property type="entry name" value="ZINC FINGER (C3HC4-TYPE RING FINGER) FAMILY PROTEIN"/>
    <property type="match status" value="1"/>
</dbReference>
<evidence type="ECO:0000256" key="1">
    <source>
        <dbReference type="SAM" id="Phobius"/>
    </source>
</evidence>
<dbReference type="SUPFAM" id="SSF53300">
    <property type="entry name" value="vWA-like"/>
    <property type="match status" value="1"/>
</dbReference>
<dbReference type="EMBL" id="JAENHO010000008">
    <property type="protein sequence ID" value="MBL7258031.1"/>
    <property type="molecule type" value="Genomic_DNA"/>
</dbReference>
<dbReference type="SMART" id="SM00327">
    <property type="entry name" value="VWA"/>
    <property type="match status" value="1"/>
</dbReference>
<keyword evidence="1" id="KW-1133">Transmembrane helix</keyword>
<accession>A0ABS1VU96</accession>
<feature type="domain" description="VWFA" evidence="3">
    <location>
        <begin position="47"/>
        <end position="204"/>
    </location>
</feature>
<feature type="transmembrane region" description="Helical" evidence="1">
    <location>
        <begin position="378"/>
        <end position="398"/>
    </location>
</feature>
<sequence length="511" mass="52717">MDRIRRAVTGVALSLGLLAATAAPAYAAPATEDEIYAALGVDRVAADYVVMVDVSGSMRAGNRYAQVRSSLRSFVAALAPDDRVSLVTFADGAKVVRRGGPAGRSPDAVLANLPRQADGDHTDIGAAIEEATKLLAREGAPPTATVLLLTDGLHDPAPGSAYPFDEGYSWNQLRATAKKLKKTSLNAYAVPLSGSTGAAQLAKVFPAAKVLPPVSIDRLGAQLEQPKAAARAAKARAALGADARGGITVSWPEQVRDLGAGPTDLRVTLRSGTAHTPLVVDGLAVRSGDPALRATVRPQSVSVPPGGTAEVTVSVDWDAGPRQAAPLHEVTGEAALTLTGTVGSPWYPMMRDRLGMTPAPAWTGGETRAGLDAQRGSLPYWIGGALLLAAVLGTLAVLRRRRLRPPLSGRLEVRTPDGDEHTVTLTGRVLALNAGTAGIPGQGEVRAARASVGAAEVVLTITYSRNGSASARESGTCGPGASVTLSGAVFTWQPSVPAPRGRTPDRSRSLR</sequence>
<evidence type="ECO:0000313" key="4">
    <source>
        <dbReference type="EMBL" id="MBL7258031.1"/>
    </source>
</evidence>
<protein>
    <submittedName>
        <fullName evidence="4">VWA domain-containing protein</fullName>
    </submittedName>
</protein>
<gene>
    <name evidence="4" type="ORF">JKJ07_27370</name>
</gene>
<reference evidence="4 5" key="1">
    <citation type="submission" date="2021-01" db="EMBL/GenBank/DDBJ databases">
        <title>Actinoplanes sp. nov. LDG1-01 isolated from lichen.</title>
        <authorList>
            <person name="Saeng-In P."/>
            <person name="Phongsopitanun W."/>
            <person name="Kanchanasin P."/>
            <person name="Yuki M."/>
            <person name="Kudo T."/>
            <person name="Ohkuma M."/>
            <person name="Tanasupawat S."/>
        </authorList>
    </citation>
    <scope>NUCLEOTIDE SEQUENCE [LARGE SCALE GENOMIC DNA]</scope>
    <source>
        <strain evidence="4 5">LDG1-01</strain>
    </source>
</reference>
<evidence type="ECO:0000259" key="3">
    <source>
        <dbReference type="PROSITE" id="PS50234"/>
    </source>
</evidence>
<keyword evidence="2" id="KW-0732">Signal</keyword>
<feature type="signal peptide" evidence="2">
    <location>
        <begin position="1"/>
        <end position="27"/>
    </location>
</feature>
<keyword evidence="5" id="KW-1185">Reference proteome</keyword>
<dbReference type="RefSeq" id="WP_202994676.1">
    <property type="nucleotide sequence ID" value="NZ_JAENHO010000008.1"/>
</dbReference>
<dbReference type="Pfam" id="PF13519">
    <property type="entry name" value="VWA_2"/>
    <property type="match status" value="1"/>
</dbReference>
<dbReference type="Gene3D" id="3.40.50.410">
    <property type="entry name" value="von Willebrand factor, type A domain"/>
    <property type="match status" value="1"/>
</dbReference>